<gene>
    <name evidence="2" type="ORF">CFK39_08980</name>
</gene>
<feature type="chain" id="PRO_5038552518" evidence="1">
    <location>
        <begin position="25"/>
        <end position="443"/>
    </location>
</feature>
<evidence type="ECO:0000313" key="3">
    <source>
        <dbReference type="Proteomes" id="UP000198398"/>
    </source>
</evidence>
<dbReference type="InterPro" id="IPR050490">
    <property type="entry name" value="Bact_solute-bd_prot1"/>
</dbReference>
<evidence type="ECO:0000256" key="1">
    <source>
        <dbReference type="SAM" id="SignalP"/>
    </source>
</evidence>
<dbReference type="EMBL" id="CP022316">
    <property type="protein sequence ID" value="ASK65936.1"/>
    <property type="molecule type" value="Genomic_DNA"/>
</dbReference>
<dbReference type="KEGG" id="brv:CFK39_08980"/>
<sequence>MNTHTLSRRSMLGATAGLSALTLAACGTSGPGGGSGGGGGGDSASIWQLSGQPNEDIYQNSIDAFNELDEGTLDVTFFQNDAYKQKIRTAIGAGEAPTIIYGWGGGGLRTYAQESQVEDLTDWLEENSDFKDRFVDSVWNAATVDEKIYALPIGATQPIIMFNNKKVLEDLGAEAPETWEDLMAVVEKANSAGVAPISLAGQSRWTSMMWLEYLLDRIGGAEVFDRIAAGEKDAWLDDSVVEMGRKVEELISENAFAKGFESMAADSNTDQALLWSNKAALMLHGGWTYGSMKSGGGSFVQDGLLGFGPFPTIEGGKGDLENLVGNPCNYLSLSAVASDSEKEVAKSFFLDGMMTDDVAAAFVDSGSVPVIQGQDDSLAASDDAEYLQWVYGAIQEAPAFTQSWDQALQPTAAEELLVNTEQLFLGKVTPEQFAENMNATLEG</sequence>
<organism evidence="2 3">
    <name type="scientific">Brachybacterium avium</name>
    <dbReference type="NCBI Taxonomy" id="2017485"/>
    <lineage>
        <taxon>Bacteria</taxon>
        <taxon>Bacillati</taxon>
        <taxon>Actinomycetota</taxon>
        <taxon>Actinomycetes</taxon>
        <taxon>Micrococcales</taxon>
        <taxon>Dermabacteraceae</taxon>
        <taxon>Brachybacterium</taxon>
    </lineage>
</organism>
<dbReference type="PANTHER" id="PTHR43649">
    <property type="entry name" value="ARABINOSE-BINDING PROTEIN-RELATED"/>
    <property type="match status" value="1"/>
</dbReference>
<dbReference type="Pfam" id="PF01547">
    <property type="entry name" value="SBP_bac_1"/>
    <property type="match status" value="1"/>
</dbReference>
<evidence type="ECO:0000313" key="2">
    <source>
        <dbReference type="EMBL" id="ASK65936.1"/>
    </source>
</evidence>
<name>A0A220UDD4_9MICO</name>
<reference evidence="3" key="1">
    <citation type="submission" date="2017-07" db="EMBL/GenBank/DDBJ databases">
        <title>Brachybacterium sp. VR2415.</title>
        <authorList>
            <person name="Tak E.J."/>
            <person name="Bae J.-W."/>
        </authorList>
    </citation>
    <scope>NUCLEOTIDE SEQUENCE [LARGE SCALE GENOMIC DNA]</scope>
    <source>
        <strain evidence="3">VR2415</strain>
    </source>
</reference>
<dbReference type="InterPro" id="IPR006311">
    <property type="entry name" value="TAT_signal"/>
</dbReference>
<dbReference type="InterPro" id="IPR006059">
    <property type="entry name" value="SBP"/>
</dbReference>
<dbReference type="Gene3D" id="3.40.190.10">
    <property type="entry name" value="Periplasmic binding protein-like II"/>
    <property type="match status" value="2"/>
</dbReference>
<dbReference type="OrthoDB" id="8317736at2"/>
<dbReference type="SUPFAM" id="SSF53850">
    <property type="entry name" value="Periplasmic binding protein-like II"/>
    <property type="match status" value="1"/>
</dbReference>
<keyword evidence="1" id="KW-0732">Signal</keyword>
<keyword evidence="3" id="KW-1185">Reference proteome</keyword>
<dbReference type="RefSeq" id="WP_089065177.1">
    <property type="nucleotide sequence ID" value="NZ_CP022316.1"/>
</dbReference>
<accession>A0A220UDD4</accession>
<dbReference type="PANTHER" id="PTHR43649:SF14">
    <property type="entry name" value="BLR3389 PROTEIN"/>
    <property type="match status" value="1"/>
</dbReference>
<dbReference type="AlphaFoldDB" id="A0A220UDD4"/>
<feature type="signal peptide" evidence="1">
    <location>
        <begin position="1"/>
        <end position="24"/>
    </location>
</feature>
<protein>
    <submittedName>
        <fullName evidence="2">Sugar ABC transporter substrate-binding protein</fullName>
    </submittedName>
</protein>
<proteinExistence type="predicted"/>
<dbReference type="Proteomes" id="UP000198398">
    <property type="component" value="Chromosome"/>
</dbReference>
<dbReference type="PROSITE" id="PS51318">
    <property type="entry name" value="TAT"/>
    <property type="match status" value="1"/>
</dbReference>